<keyword evidence="7 9" id="KW-1133">Transmembrane helix</keyword>
<evidence type="ECO:0000256" key="6">
    <source>
        <dbReference type="ARBA" id="ARBA00022692"/>
    </source>
</evidence>
<dbReference type="Pfam" id="PF00512">
    <property type="entry name" value="HisKA"/>
    <property type="match status" value="1"/>
</dbReference>
<dbReference type="PANTHER" id="PTHR43547">
    <property type="entry name" value="TWO-COMPONENT HISTIDINE KINASE"/>
    <property type="match status" value="1"/>
</dbReference>
<dbReference type="InterPro" id="IPR003594">
    <property type="entry name" value="HATPase_dom"/>
</dbReference>
<evidence type="ECO:0000256" key="5">
    <source>
        <dbReference type="ARBA" id="ARBA00022553"/>
    </source>
</evidence>
<dbReference type="GO" id="GO:0005886">
    <property type="term" value="C:plasma membrane"/>
    <property type="evidence" value="ECO:0007669"/>
    <property type="project" value="UniProtKB-SubCell"/>
</dbReference>
<dbReference type="GO" id="GO:0000155">
    <property type="term" value="F:phosphorelay sensor kinase activity"/>
    <property type="evidence" value="ECO:0007669"/>
    <property type="project" value="InterPro"/>
</dbReference>
<feature type="transmembrane region" description="Helical" evidence="9">
    <location>
        <begin position="274"/>
        <end position="292"/>
    </location>
</feature>
<evidence type="ECO:0000256" key="2">
    <source>
        <dbReference type="ARBA" id="ARBA00004651"/>
    </source>
</evidence>
<dbReference type="InterPro" id="IPR005467">
    <property type="entry name" value="His_kinase_dom"/>
</dbReference>
<dbReference type="PANTHER" id="PTHR43547:SF2">
    <property type="entry name" value="HYBRID SIGNAL TRANSDUCTION HISTIDINE KINASE C"/>
    <property type="match status" value="1"/>
</dbReference>
<gene>
    <name evidence="11" type="ORF">GTOL_12098</name>
</gene>
<dbReference type="PRINTS" id="PR00344">
    <property type="entry name" value="BCTRLSENSOR"/>
</dbReference>
<feature type="transmembrane region" description="Helical" evidence="9">
    <location>
        <begin position="228"/>
        <end position="254"/>
    </location>
</feature>
<dbReference type="InterPro" id="IPR036890">
    <property type="entry name" value="HATPase_C_sf"/>
</dbReference>
<dbReference type="InterPro" id="IPR003661">
    <property type="entry name" value="HisK_dim/P_dom"/>
</dbReference>
<evidence type="ECO:0000259" key="10">
    <source>
        <dbReference type="PROSITE" id="PS50109"/>
    </source>
</evidence>
<evidence type="ECO:0000313" key="12">
    <source>
        <dbReference type="Proteomes" id="UP000742786"/>
    </source>
</evidence>
<evidence type="ECO:0000256" key="9">
    <source>
        <dbReference type="SAM" id="Phobius"/>
    </source>
</evidence>
<evidence type="ECO:0000313" key="11">
    <source>
        <dbReference type="EMBL" id="CAG4884215.1"/>
    </source>
</evidence>
<comment type="caution">
    <text evidence="11">The sequence shown here is derived from an EMBL/GenBank/DDBJ whole genome shotgun (WGS) entry which is preliminary data.</text>
</comment>
<keyword evidence="11" id="KW-0418">Kinase</keyword>
<dbReference type="EC" id="2.7.13.3" evidence="3"/>
<evidence type="ECO:0000256" key="4">
    <source>
        <dbReference type="ARBA" id="ARBA00022475"/>
    </source>
</evidence>
<dbReference type="Gene3D" id="3.30.565.10">
    <property type="entry name" value="Histidine kinase-like ATPase, C-terminal domain"/>
    <property type="match status" value="1"/>
</dbReference>
<organism evidence="11 12">
    <name type="scientific">Georgfuchsia toluolica</name>
    <dbReference type="NCBI Taxonomy" id="424218"/>
    <lineage>
        <taxon>Bacteria</taxon>
        <taxon>Pseudomonadati</taxon>
        <taxon>Pseudomonadota</taxon>
        <taxon>Betaproteobacteria</taxon>
        <taxon>Nitrosomonadales</taxon>
        <taxon>Sterolibacteriaceae</taxon>
        <taxon>Georgfuchsia</taxon>
    </lineage>
</organism>
<proteinExistence type="predicted"/>
<dbReference type="SUPFAM" id="SSF47384">
    <property type="entry name" value="Homodimeric domain of signal transducing histidine kinase"/>
    <property type="match status" value="1"/>
</dbReference>
<dbReference type="Pfam" id="PF02518">
    <property type="entry name" value="HATPase_c"/>
    <property type="match status" value="1"/>
</dbReference>
<feature type="transmembrane region" description="Helical" evidence="9">
    <location>
        <begin position="21"/>
        <end position="39"/>
    </location>
</feature>
<keyword evidence="11" id="KW-0808">Transferase</keyword>
<keyword evidence="5" id="KW-0597">Phosphoprotein</keyword>
<name>A0A916N9N9_9PROT</name>
<dbReference type="EMBL" id="CAJQUM010000001">
    <property type="protein sequence ID" value="CAG4884215.1"/>
    <property type="molecule type" value="Genomic_DNA"/>
</dbReference>
<dbReference type="Gene3D" id="1.10.287.130">
    <property type="match status" value="1"/>
</dbReference>
<sequence>MRAKSSLSIVMHIQFRRYLQALVFVAIYVAIDGLTYMHPMHGLNITPWNPPPALGLVLWLRYGRIAALPWFGAILVSELLIRHMPVPLLFNVALSAFMVIGYGSIAELLRIRLGRSEVLHDQRNLLSWLFIIVTATLVTSCLYIAMVSLAGLIPAQEWAIAFARFWVGDCVGIIVTMPFFWMFSERLGRERLKKALSSWGTLGYGLLGIAMLWLAFGFSDSGNFKYFYLLFLPVVWAAARQGLAGAAIAAFVLPTGVIVAAQWVNLVSITMFELQMLGAVLAFVGFFIGVVVDEKQRVSMELQQTLRLAAAGEMAAALAHELNQPLSALSAYGSASEELLAKGETGALLHDTIRRMVVESHRAADVVRRLRDFFRTGATRLERISLVELIDGATASFSVKAAQRSIDLMIDQLPDRTLLVDRLQIEVVLRNLLSNAFDAVCECPVNNRQIHISAYIDDANWLRIRIEDSGPGLTAAMAERLFEAFHSSKTSGLGLGLPISRAIVEAHGGNLLAKVIGHGLFEVVLPVEGKPEDAS</sequence>
<comment type="catalytic activity">
    <reaction evidence="1">
        <text>ATP + protein L-histidine = ADP + protein N-phospho-L-histidine.</text>
        <dbReference type="EC" id="2.7.13.3"/>
    </reaction>
</comment>
<evidence type="ECO:0000256" key="3">
    <source>
        <dbReference type="ARBA" id="ARBA00012438"/>
    </source>
</evidence>
<dbReference type="CDD" id="cd00082">
    <property type="entry name" value="HisKA"/>
    <property type="match status" value="1"/>
</dbReference>
<dbReference type="PROSITE" id="PS50109">
    <property type="entry name" value="HIS_KIN"/>
    <property type="match status" value="1"/>
</dbReference>
<reference evidence="11" key="1">
    <citation type="submission" date="2021-04" db="EMBL/GenBank/DDBJ databases">
        <authorList>
            <person name="Hornung B."/>
        </authorList>
    </citation>
    <scope>NUCLEOTIDE SEQUENCE</scope>
    <source>
        <strain evidence="11">G5G6</strain>
    </source>
</reference>
<evidence type="ECO:0000256" key="7">
    <source>
        <dbReference type="ARBA" id="ARBA00022989"/>
    </source>
</evidence>
<keyword evidence="8 9" id="KW-0472">Membrane</keyword>
<dbReference type="AlphaFoldDB" id="A0A916N9N9"/>
<dbReference type="InterPro" id="IPR036097">
    <property type="entry name" value="HisK_dim/P_sf"/>
</dbReference>
<keyword evidence="12" id="KW-1185">Reference proteome</keyword>
<feature type="transmembrane region" description="Helical" evidence="9">
    <location>
        <begin position="125"/>
        <end position="153"/>
    </location>
</feature>
<comment type="subcellular location">
    <subcellularLocation>
        <location evidence="2">Cell membrane</location>
        <topology evidence="2">Multi-pass membrane protein</topology>
    </subcellularLocation>
</comment>
<evidence type="ECO:0000256" key="1">
    <source>
        <dbReference type="ARBA" id="ARBA00000085"/>
    </source>
</evidence>
<dbReference type="SUPFAM" id="SSF55874">
    <property type="entry name" value="ATPase domain of HSP90 chaperone/DNA topoisomerase II/histidine kinase"/>
    <property type="match status" value="1"/>
</dbReference>
<feature type="transmembrane region" description="Helical" evidence="9">
    <location>
        <begin position="196"/>
        <end position="216"/>
    </location>
</feature>
<evidence type="ECO:0000256" key="8">
    <source>
        <dbReference type="ARBA" id="ARBA00023136"/>
    </source>
</evidence>
<dbReference type="Proteomes" id="UP000742786">
    <property type="component" value="Unassembled WGS sequence"/>
</dbReference>
<dbReference type="Pfam" id="PF05231">
    <property type="entry name" value="MASE1"/>
    <property type="match status" value="1"/>
</dbReference>
<protein>
    <recommendedName>
        <fullName evidence="3">histidine kinase</fullName>
        <ecNumber evidence="3">2.7.13.3</ecNumber>
    </recommendedName>
</protein>
<accession>A0A916N9N9</accession>
<dbReference type="SMART" id="SM00388">
    <property type="entry name" value="HisKA"/>
    <property type="match status" value="1"/>
</dbReference>
<feature type="domain" description="Histidine kinase" evidence="10">
    <location>
        <begin position="317"/>
        <end position="529"/>
    </location>
</feature>
<dbReference type="InterPro" id="IPR004358">
    <property type="entry name" value="Sig_transdc_His_kin-like_C"/>
</dbReference>
<feature type="transmembrane region" description="Helical" evidence="9">
    <location>
        <begin position="165"/>
        <end position="184"/>
    </location>
</feature>
<feature type="transmembrane region" description="Helical" evidence="9">
    <location>
        <begin position="88"/>
        <end position="105"/>
    </location>
</feature>
<dbReference type="SMART" id="SM00387">
    <property type="entry name" value="HATPase_c"/>
    <property type="match status" value="1"/>
</dbReference>
<keyword evidence="4" id="KW-1003">Cell membrane</keyword>
<keyword evidence="6 9" id="KW-0812">Transmembrane</keyword>
<dbReference type="InterPro" id="IPR007895">
    <property type="entry name" value="MASE1"/>
</dbReference>